<dbReference type="RefSeq" id="WP_009807224.1">
    <property type="nucleotide sequence ID" value="NZ_CH724131.1"/>
</dbReference>
<evidence type="ECO:0000313" key="7">
    <source>
        <dbReference type="Proteomes" id="UP000004318"/>
    </source>
</evidence>
<evidence type="ECO:0000256" key="4">
    <source>
        <dbReference type="SAM" id="MobiDB-lite"/>
    </source>
</evidence>
<dbReference type="GO" id="GO:0016491">
    <property type="term" value="F:oxidoreductase activity"/>
    <property type="evidence" value="ECO:0007669"/>
    <property type="project" value="UniProtKB-KW"/>
</dbReference>
<dbReference type="AlphaFoldDB" id="A3TYP7"/>
<protein>
    <submittedName>
        <fullName evidence="6">Nitroreductase family protein</fullName>
    </submittedName>
</protein>
<evidence type="ECO:0000313" key="6">
    <source>
        <dbReference type="EMBL" id="EAQ02715.1"/>
    </source>
</evidence>
<feature type="compositionally biased region" description="Basic and acidic residues" evidence="4">
    <location>
        <begin position="219"/>
        <end position="229"/>
    </location>
</feature>
<feature type="region of interest" description="Disordered" evidence="4">
    <location>
        <begin position="218"/>
        <end position="238"/>
    </location>
</feature>
<proteinExistence type="predicted"/>
<sequence>MSDYDILTDLLSARFSCRGFRPDPIPEDLIRQIVTAAGRAPSWCNAQPWHVIVTRGDETEAFRQALMQAARDETPQPDVPGPEGYTGLHRERRRTCGWQLYDAVGVTRDDREGSARQAFENFRLFGAPHVAILTSGRELGTYGALDCGGFVMAFCLAAQALGIATVPQAAIAFQSQAVRRHFVIPDDRLILCGISFGLAEENHPANAFRTGRAPLSEIMELRGRDDDPRGPTPAESET</sequence>
<feature type="domain" description="Nitroreductase" evidence="5">
    <location>
        <begin position="12"/>
        <end position="197"/>
    </location>
</feature>
<keyword evidence="1" id="KW-0285">Flavoprotein</keyword>
<comment type="caution">
    <text evidence="6">The sequence shown here is derived from an EMBL/GenBank/DDBJ whole genome shotgun (WGS) entry which is preliminary data.</text>
</comment>
<evidence type="ECO:0000256" key="1">
    <source>
        <dbReference type="ARBA" id="ARBA00022630"/>
    </source>
</evidence>
<dbReference type="PANTHER" id="PTHR23026:SF90">
    <property type="entry name" value="IODOTYROSINE DEIODINASE 1"/>
    <property type="match status" value="1"/>
</dbReference>
<dbReference type="STRING" id="252305.OB2597_15075"/>
<keyword evidence="3" id="KW-0560">Oxidoreductase</keyword>
<dbReference type="PANTHER" id="PTHR23026">
    <property type="entry name" value="NADPH NITROREDUCTASE"/>
    <property type="match status" value="1"/>
</dbReference>
<evidence type="ECO:0000259" key="5">
    <source>
        <dbReference type="Pfam" id="PF00881"/>
    </source>
</evidence>
<dbReference type="HOGENOM" id="CLU_070764_9_1_5"/>
<dbReference type="Gene3D" id="3.40.109.10">
    <property type="entry name" value="NADH Oxidase"/>
    <property type="match status" value="1"/>
</dbReference>
<dbReference type="OrthoDB" id="9802510at2"/>
<accession>A3TYP7</accession>
<dbReference type="InterPro" id="IPR050627">
    <property type="entry name" value="Nitroreductase/BluB"/>
</dbReference>
<name>A3TYP7_PSEBH</name>
<organism evidence="6 7">
    <name type="scientific">Pseudooceanicola batsensis (strain ATCC BAA-863 / DSM 15984 / KCTC 12145 / HTCC2597)</name>
    <name type="common">Oceanicola batsensis</name>
    <dbReference type="NCBI Taxonomy" id="252305"/>
    <lineage>
        <taxon>Bacteria</taxon>
        <taxon>Pseudomonadati</taxon>
        <taxon>Pseudomonadota</taxon>
        <taxon>Alphaproteobacteria</taxon>
        <taxon>Rhodobacterales</taxon>
        <taxon>Paracoccaceae</taxon>
        <taxon>Pseudooceanicola</taxon>
    </lineage>
</organism>
<keyword evidence="2" id="KW-0288">FMN</keyword>
<dbReference type="Proteomes" id="UP000004318">
    <property type="component" value="Unassembled WGS sequence"/>
</dbReference>
<dbReference type="InterPro" id="IPR000415">
    <property type="entry name" value="Nitroreductase-like"/>
</dbReference>
<evidence type="ECO:0000256" key="2">
    <source>
        <dbReference type="ARBA" id="ARBA00022643"/>
    </source>
</evidence>
<dbReference type="eggNOG" id="COG0778">
    <property type="taxonomic scope" value="Bacteria"/>
</dbReference>
<dbReference type="EMBL" id="AAMO01000006">
    <property type="protein sequence ID" value="EAQ02715.1"/>
    <property type="molecule type" value="Genomic_DNA"/>
</dbReference>
<reference evidence="6 7" key="1">
    <citation type="journal article" date="2010" name="J. Bacteriol.">
        <title>Genome sequences of Oceanicola granulosus HTCC2516(T) and Oceanicola batsensis HTCC2597(TDelta).</title>
        <authorList>
            <person name="Thrash J.C."/>
            <person name="Cho J.C."/>
            <person name="Vergin K.L."/>
            <person name="Giovannoni S.J."/>
        </authorList>
    </citation>
    <scope>NUCLEOTIDE SEQUENCE [LARGE SCALE GENOMIC DNA]</scope>
    <source>
        <strain evidence="7">ATCC BAA-863 / DSM 15984 / KCTC 12145 / HTCC2597</strain>
    </source>
</reference>
<dbReference type="InterPro" id="IPR029479">
    <property type="entry name" value="Nitroreductase"/>
</dbReference>
<keyword evidence="7" id="KW-1185">Reference proteome</keyword>
<dbReference type="SUPFAM" id="SSF55469">
    <property type="entry name" value="FMN-dependent nitroreductase-like"/>
    <property type="match status" value="1"/>
</dbReference>
<dbReference type="CDD" id="cd02136">
    <property type="entry name" value="PnbA_NfnB-like"/>
    <property type="match status" value="1"/>
</dbReference>
<dbReference type="Pfam" id="PF00881">
    <property type="entry name" value="Nitroreductase"/>
    <property type="match status" value="1"/>
</dbReference>
<gene>
    <name evidence="6" type="ORF">OB2597_15075</name>
</gene>
<evidence type="ECO:0000256" key="3">
    <source>
        <dbReference type="ARBA" id="ARBA00023002"/>
    </source>
</evidence>